<dbReference type="AlphaFoldDB" id="A0A4R5XDD4"/>
<reference evidence="1 2" key="1">
    <citation type="submission" date="2018-06" db="EMBL/GenBank/DDBJ databases">
        <title>A transcriptomic atlas of mushroom development highlights an independent origin of complex multicellularity.</title>
        <authorList>
            <consortium name="DOE Joint Genome Institute"/>
            <person name="Krizsan K."/>
            <person name="Almasi E."/>
            <person name="Merenyi Z."/>
            <person name="Sahu N."/>
            <person name="Viragh M."/>
            <person name="Koszo T."/>
            <person name="Mondo S."/>
            <person name="Kiss B."/>
            <person name="Balint B."/>
            <person name="Kues U."/>
            <person name="Barry K."/>
            <person name="Hegedus J.C."/>
            <person name="Henrissat B."/>
            <person name="Johnson J."/>
            <person name="Lipzen A."/>
            <person name="Ohm R."/>
            <person name="Nagy I."/>
            <person name="Pangilinan J."/>
            <person name="Yan J."/>
            <person name="Xiong Y."/>
            <person name="Grigoriev I.V."/>
            <person name="Hibbett D.S."/>
            <person name="Nagy L.G."/>
        </authorList>
    </citation>
    <scope>NUCLEOTIDE SEQUENCE [LARGE SCALE GENOMIC DNA]</scope>
    <source>
        <strain evidence="1 2">SZMC22713</strain>
    </source>
</reference>
<dbReference type="VEuPathDB" id="FungiDB:BD410DRAFT_779337"/>
<protein>
    <recommendedName>
        <fullName evidence="3">F-box domain-containing protein</fullName>
    </recommendedName>
</protein>
<proteinExistence type="predicted"/>
<keyword evidence="2" id="KW-1185">Reference proteome</keyword>
<evidence type="ECO:0000313" key="2">
    <source>
        <dbReference type="Proteomes" id="UP000294933"/>
    </source>
</evidence>
<dbReference type="Gene3D" id="3.80.10.10">
    <property type="entry name" value="Ribonuclease Inhibitor"/>
    <property type="match status" value="1"/>
</dbReference>
<organism evidence="1 2">
    <name type="scientific">Rickenella mellea</name>
    <dbReference type="NCBI Taxonomy" id="50990"/>
    <lineage>
        <taxon>Eukaryota</taxon>
        <taxon>Fungi</taxon>
        <taxon>Dikarya</taxon>
        <taxon>Basidiomycota</taxon>
        <taxon>Agaricomycotina</taxon>
        <taxon>Agaricomycetes</taxon>
        <taxon>Hymenochaetales</taxon>
        <taxon>Rickenellaceae</taxon>
        <taxon>Rickenella</taxon>
    </lineage>
</organism>
<sequence>MLLSPVGSPRKTLASLSWIPDANLELRLPIELIIYIAELAAQSSKKSSLSLCLVSSWIRQVTLPHLYMTLVLHDKVPISLVPSPFYASSFSTRSRFASESSPVEYMRHLWVDVSREIWPYTFSGCTQLTMLAMHLDCHEALCQTDDFYASDPPPCRSFTVLGQSHTIRWANLTNSPQGLSFLNGLTHLRLLNMCLSPYIPLINMPNLTHLCLPFFDFRTNDGSGSEFSGLDPILEFTNLKLIVLTLNPRYWRFEAMSLKRWAILAMEKDDRLHVVASIRVDATKDWEDAKKDWESEARGGESIWDKAIAVRKKFMSRGQV</sequence>
<evidence type="ECO:0008006" key="3">
    <source>
        <dbReference type="Google" id="ProtNLM"/>
    </source>
</evidence>
<evidence type="ECO:0000313" key="1">
    <source>
        <dbReference type="EMBL" id="TDL29054.1"/>
    </source>
</evidence>
<dbReference type="InterPro" id="IPR032675">
    <property type="entry name" value="LRR_dom_sf"/>
</dbReference>
<gene>
    <name evidence="1" type="ORF">BD410DRAFT_779337</name>
</gene>
<accession>A0A4R5XDD4</accession>
<name>A0A4R5XDD4_9AGAM</name>
<dbReference type="OrthoDB" id="2795673at2759"/>
<dbReference type="Proteomes" id="UP000294933">
    <property type="component" value="Unassembled WGS sequence"/>
</dbReference>
<dbReference type="EMBL" id="ML170156">
    <property type="protein sequence ID" value="TDL29054.1"/>
    <property type="molecule type" value="Genomic_DNA"/>
</dbReference>
<dbReference type="STRING" id="50990.A0A4R5XDD4"/>